<feature type="compositionally biased region" description="Gly residues" evidence="1">
    <location>
        <begin position="1"/>
        <end position="11"/>
    </location>
</feature>
<protein>
    <submittedName>
        <fullName evidence="2">DUF2199 domain-containing protein</fullName>
    </submittedName>
</protein>
<dbReference type="RefSeq" id="WP_084699582.1">
    <property type="nucleotide sequence ID" value="NZ_JBIAZU010000001.1"/>
</dbReference>
<feature type="region of interest" description="Disordered" evidence="1">
    <location>
        <begin position="1"/>
        <end position="37"/>
    </location>
</feature>
<sequence length="139" mass="15515">MCGLGGGGGPARPGHPHPRLDRRRRPPGELTPIDADADADDDFEWGVWVSLSRPNFSRMLDLWTTPGREKEPGYFGWLSTELPAYPQSTKNLKTTVHTDVIGTRPHVHLEPTEHPLAVEQRDGITLHRVQEIADQLLAE</sequence>
<dbReference type="EMBL" id="JBIAZU010000001">
    <property type="protein sequence ID" value="MFF5288120.1"/>
    <property type="molecule type" value="Genomic_DNA"/>
</dbReference>
<organism evidence="2 3">
    <name type="scientific">Paractinoplanes globisporus</name>
    <dbReference type="NCBI Taxonomy" id="113565"/>
    <lineage>
        <taxon>Bacteria</taxon>
        <taxon>Bacillati</taxon>
        <taxon>Actinomycetota</taxon>
        <taxon>Actinomycetes</taxon>
        <taxon>Micromonosporales</taxon>
        <taxon>Micromonosporaceae</taxon>
        <taxon>Paractinoplanes</taxon>
    </lineage>
</organism>
<gene>
    <name evidence="2" type="ORF">ACFY35_01690</name>
</gene>
<evidence type="ECO:0000313" key="3">
    <source>
        <dbReference type="Proteomes" id="UP001602245"/>
    </source>
</evidence>
<name>A0ABW6W767_9ACTN</name>
<dbReference type="Pfam" id="PF09965">
    <property type="entry name" value="DUF2199"/>
    <property type="match status" value="1"/>
</dbReference>
<dbReference type="Proteomes" id="UP001602245">
    <property type="component" value="Unassembled WGS sequence"/>
</dbReference>
<evidence type="ECO:0000313" key="2">
    <source>
        <dbReference type="EMBL" id="MFF5288120.1"/>
    </source>
</evidence>
<evidence type="ECO:0000256" key="1">
    <source>
        <dbReference type="SAM" id="MobiDB-lite"/>
    </source>
</evidence>
<proteinExistence type="predicted"/>
<keyword evidence="3" id="KW-1185">Reference proteome</keyword>
<feature type="compositionally biased region" description="Basic residues" evidence="1">
    <location>
        <begin position="14"/>
        <end position="25"/>
    </location>
</feature>
<comment type="caution">
    <text evidence="2">The sequence shown here is derived from an EMBL/GenBank/DDBJ whole genome shotgun (WGS) entry which is preliminary data.</text>
</comment>
<accession>A0ABW6W767</accession>
<dbReference type="InterPro" id="IPR018697">
    <property type="entry name" value="DUF2199"/>
</dbReference>
<reference evidence="2 3" key="1">
    <citation type="submission" date="2024-10" db="EMBL/GenBank/DDBJ databases">
        <title>The Natural Products Discovery Center: Release of the First 8490 Sequenced Strains for Exploring Actinobacteria Biosynthetic Diversity.</title>
        <authorList>
            <person name="Kalkreuter E."/>
            <person name="Kautsar S.A."/>
            <person name="Yang D."/>
            <person name="Bader C.D."/>
            <person name="Teijaro C.N."/>
            <person name="Fluegel L."/>
            <person name="Davis C.M."/>
            <person name="Simpson J.R."/>
            <person name="Lauterbach L."/>
            <person name="Steele A.D."/>
            <person name="Gui C."/>
            <person name="Meng S."/>
            <person name="Li G."/>
            <person name="Viehrig K."/>
            <person name="Ye F."/>
            <person name="Su P."/>
            <person name="Kiefer A.F."/>
            <person name="Nichols A."/>
            <person name="Cepeda A.J."/>
            <person name="Yan W."/>
            <person name="Fan B."/>
            <person name="Jiang Y."/>
            <person name="Adhikari A."/>
            <person name="Zheng C.-J."/>
            <person name="Schuster L."/>
            <person name="Cowan T.M."/>
            <person name="Smanski M.J."/>
            <person name="Chevrette M.G."/>
            <person name="De Carvalho L.P.S."/>
            <person name="Shen B."/>
        </authorList>
    </citation>
    <scope>NUCLEOTIDE SEQUENCE [LARGE SCALE GENOMIC DNA]</scope>
    <source>
        <strain evidence="2 3">NPDC000087</strain>
    </source>
</reference>